<dbReference type="OMA" id="EWRMSEH"/>
<dbReference type="PANTHER" id="PTHR35340:SF5">
    <property type="entry name" value="ASST-DOMAIN-CONTAINING PROTEIN"/>
    <property type="match status" value="1"/>
</dbReference>
<protein>
    <submittedName>
        <fullName evidence="2">UPF0182 protein</fullName>
    </submittedName>
</protein>
<evidence type="ECO:0000313" key="2">
    <source>
        <dbReference type="EMBL" id="CRG89960.1"/>
    </source>
</evidence>
<dbReference type="InterPro" id="IPR053143">
    <property type="entry name" value="Arylsulfate_ST"/>
</dbReference>
<evidence type="ECO:0000256" key="1">
    <source>
        <dbReference type="SAM" id="Phobius"/>
    </source>
</evidence>
<evidence type="ECO:0000313" key="3">
    <source>
        <dbReference type="Proteomes" id="UP000054383"/>
    </source>
</evidence>
<keyword evidence="1" id="KW-0472">Membrane</keyword>
<reference evidence="2 3" key="1">
    <citation type="submission" date="2015-04" db="EMBL/GenBank/DDBJ databases">
        <authorList>
            <person name="Syromyatnikov M.Y."/>
            <person name="Popov V.N."/>
        </authorList>
    </citation>
    <scope>NUCLEOTIDE SEQUENCE [LARGE SCALE GENOMIC DNA]</scope>
    <source>
        <strain evidence="2">WF-38-12</strain>
    </source>
</reference>
<dbReference type="SUPFAM" id="SSF50998">
    <property type="entry name" value="Quinoprotein alcohol dehydrogenase-like"/>
    <property type="match status" value="1"/>
</dbReference>
<name>A0A0U1M4L1_TALIS</name>
<dbReference type="Pfam" id="PF14269">
    <property type="entry name" value="Arylsulfotran_2"/>
    <property type="match status" value="1"/>
</dbReference>
<dbReference type="PANTHER" id="PTHR35340">
    <property type="entry name" value="PQQ ENZYME REPEAT PROTEIN-RELATED"/>
    <property type="match status" value="1"/>
</dbReference>
<keyword evidence="1" id="KW-0812">Transmembrane</keyword>
<organism evidence="2 3">
    <name type="scientific">Talaromyces islandicus</name>
    <name type="common">Penicillium islandicum</name>
    <dbReference type="NCBI Taxonomy" id="28573"/>
    <lineage>
        <taxon>Eukaryota</taxon>
        <taxon>Fungi</taxon>
        <taxon>Dikarya</taxon>
        <taxon>Ascomycota</taxon>
        <taxon>Pezizomycotina</taxon>
        <taxon>Eurotiomycetes</taxon>
        <taxon>Eurotiomycetidae</taxon>
        <taxon>Eurotiales</taxon>
        <taxon>Trichocomaceae</taxon>
        <taxon>Talaromyces</taxon>
        <taxon>Talaromyces sect. Islandici</taxon>
    </lineage>
</organism>
<keyword evidence="1" id="KW-1133">Transmembrane helix</keyword>
<proteinExistence type="predicted"/>
<dbReference type="OrthoDB" id="5427350at2759"/>
<keyword evidence="3" id="KW-1185">Reference proteome</keyword>
<sequence>MRLFFGAIRRHRGRLFALTSCLFALISVCSLLQSIIVPQLQRLRFRAGLSWYDLGLYGFYPTRSYVSFEYASPATEIARWDPRCTAGYTFVAPRGDSIVQPGPMILDEYGELVWMMPLPGITQDFRVQEYLGEQYLTYWNGGQVEGHGEGAWYMLDSSYVQRFRVQPVGEFAGGDLHDFQITENGTALVTIYDTKAADLSSIGGPEFGYIYDGIFQEIDIATGELVFEWRMSEHFALNSSYEPLNGKGVDRDRAYDLFHLNSVEKDHLGNYIISARHSRAIVNIDSQTGEVLWTLGGKLNEFVDASDGRATSFAWQHDARWHGNHTLTLFDNRARGEAGDGLQSRGMLLDLDVPSRVATLQQEYLHPEAVKATSQGNLQMLDNSGNVFIGWGHCAAYTEFLADGTALCDTHFAASAWFDFGRVGSYRAVKGDWIGEPATLPAAVAEEDCVYVSWNGATEVASWRLEVWDGVDLDEMHFDPATTTTTTTDNEEYDSDHVIVVIKEAFETEIRLPSTITRTTFFRVVALDAQGQVLGTTQTLHKKARSTLADLLVMAATSRWDLLVSLTMLACSVLLLGVYWAARVVARKRNGEYQRISAGSSQVLDGEYDEDEDGLEEAGWW</sequence>
<dbReference type="EMBL" id="CVMT01000007">
    <property type="protein sequence ID" value="CRG89960.1"/>
    <property type="molecule type" value="Genomic_DNA"/>
</dbReference>
<dbReference type="InterPro" id="IPR011047">
    <property type="entry name" value="Quinoprotein_ADH-like_sf"/>
</dbReference>
<gene>
    <name evidence="2" type="ORF">PISL3812_07000</name>
</gene>
<accession>A0A0U1M4L1</accession>
<feature type="transmembrane region" description="Helical" evidence="1">
    <location>
        <begin position="562"/>
        <end position="582"/>
    </location>
</feature>
<dbReference type="Proteomes" id="UP000054383">
    <property type="component" value="Unassembled WGS sequence"/>
</dbReference>
<dbReference type="InterPro" id="IPR039535">
    <property type="entry name" value="ASST-like"/>
</dbReference>
<dbReference type="AlphaFoldDB" id="A0A0U1M4L1"/>